<dbReference type="OrthoDB" id="5945029at2759"/>
<protein>
    <submittedName>
        <fullName evidence="2">Uncharacterized protein</fullName>
    </submittedName>
</protein>
<organism evidence="2 3">
    <name type="scientific">Chironomus riparius</name>
    <dbReference type="NCBI Taxonomy" id="315576"/>
    <lineage>
        <taxon>Eukaryota</taxon>
        <taxon>Metazoa</taxon>
        <taxon>Ecdysozoa</taxon>
        <taxon>Arthropoda</taxon>
        <taxon>Hexapoda</taxon>
        <taxon>Insecta</taxon>
        <taxon>Pterygota</taxon>
        <taxon>Neoptera</taxon>
        <taxon>Endopterygota</taxon>
        <taxon>Diptera</taxon>
        <taxon>Nematocera</taxon>
        <taxon>Chironomoidea</taxon>
        <taxon>Chironomidae</taxon>
        <taxon>Chironominae</taxon>
        <taxon>Chironomus</taxon>
    </lineage>
</organism>
<gene>
    <name evidence="2" type="ORF">CHIRRI_LOCUS12902</name>
</gene>
<proteinExistence type="predicted"/>
<dbReference type="EMBL" id="OU895880">
    <property type="protein sequence ID" value="CAG9810085.1"/>
    <property type="molecule type" value="Genomic_DNA"/>
</dbReference>
<reference evidence="2" key="2">
    <citation type="submission" date="2022-10" db="EMBL/GenBank/DDBJ databases">
        <authorList>
            <consortium name="ENA_rothamsted_submissions"/>
            <consortium name="culmorum"/>
            <person name="King R."/>
        </authorList>
    </citation>
    <scope>NUCLEOTIDE SEQUENCE</scope>
</reference>
<dbReference type="Gene3D" id="2.10.25.10">
    <property type="entry name" value="Laminin"/>
    <property type="match status" value="1"/>
</dbReference>
<dbReference type="AlphaFoldDB" id="A0A9N9S5T8"/>
<reference evidence="2" key="1">
    <citation type="submission" date="2022-01" db="EMBL/GenBank/DDBJ databases">
        <authorList>
            <person name="King R."/>
        </authorList>
    </citation>
    <scope>NUCLEOTIDE SEQUENCE</scope>
</reference>
<name>A0A9N9S5T8_9DIPT</name>
<dbReference type="Proteomes" id="UP001153620">
    <property type="component" value="Chromosome 4"/>
</dbReference>
<sequence>MRTQNFIFLVSTFMLCAAWYILSASAFNGQDMFTCDETTSQFLASQITKRRVEGVPDESECGVNETLHIPGVTNYCLDGCDTECVCKPGYIRTNRKGCILLEEHGMKCNNSEVVVCGVKLCEKTCDLTPHPLCELNYYICRYTYYCGCQEGYIRINGTQKCIPNSRCPARLYEKPAYEELQFGY</sequence>
<evidence type="ECO:0000313" key="3">
    <source>
        <dbReference type="Proteomes" id="UP001153620"/>
    </source>
</evidence>
<evidence type="ECO:0000256" key="1">
    <source>
        <dbReference type="SAM" id="SignalP"/>
    </source>
</evidence>
<feature type="chain" id="PRO_5040404369" evidence="1">
    <location>
        <begin position="27"/>
        <end position="184"/>
    </location>
</feature>
<feature type="signal peptide" evidence="1">
    <location>
        <begin position="1"/>
        <end position="26"/>
    </location>
</feature>
<accession>A0A9N9S5T8</accession>
<keyword evidence="1" id="KW-0732">Signal</keyword>
<keyword evidence="3" id="KW-1185">Reference proteome</keyword>
<evidence type="ECO:0000313" key="2">
    <source>
        <dbReference type="EMBL" id="CAG9810085.1"/>
    </source>
</evidence>